<dbReference type="EMBL" id="JBBHLL010001160">
    <property type="protein sequence ID" value="KAK7796507.1"/>
    <property type="molecule type" value="Genomic_DNA"/>
</dbReference>
<proteinExistence type="predicted"/>
<organism evidence="1 2">
    <name type="scientific">Myodes glareolus</name>
    <name type="common">Bank vole</name>
    <name type="synonym">Clethrionomys glareolus</name>
    <dbReference type="NCBI Taxonomy" id="447135"/>
    <lineage>
        <taxon>Eukaryota</taxon>
        <taxon>Metazoa</taxon>
        <taxon>Chordata</taxon>
        <taxon>Craniata</taxon>
        <taxon>Vertebrata</taxon>
        <taxon>Euteleostomi</taxon>
        <taxon>Mammalia</taxon>
        <taxon>Eutheria</taxon>
        <taxon>Euarchontoglires</taxon>
        <taxon>Glires</taxon>
        <taxon>Rodentia</taxon>
        <taxon>Myomorpha</taxon>
        <taxon>Muroidea</taxon>
        <taxon>Cricetidae</taxon>
        <taxon>Arvicolinae</taxon>
        <taxon>Myodes</taxon>
    </lineage>
</organism>
<dbReference type="PANTHER" id="PTHR14947:SF26">
    <property type="entry name" value="RIKEN CDNA D130040H23 GENE"/>
    <property type="match status" value="1"/>
</dbReference>
<name>A0AAW0H1V6_MYOGA</name>
<dbReference type="PANTHER" id="PTHR14947">
    <property type="entry name" value="ZINC FINGER PROTEIN"/>
    <property type="match status" value="1"/>
</dbReference>
<evidence type="ECO:0008006" key="3">
    <source>
        <dbReference type="Google" id="ProtNLM"/>
    </source>
</evidence>
<dbReference type="InterPro" id="IPR039938">
    <property type="entry name" value="Sp4-like"/>
</dbReference>
<evidence type="ECO:0000313" key="1">
    <source>
        <dbReference type="EMBL" id="KAK7796507.1"/>
    </source>
</evidence>
<reference evidence="1 2" key="1">
    <citation type="journal article" date="2023" name="bioRxiv">
        <title>Conserved and derived expression patterns and positive selection on dental genes reveal complex evolutionary context of ever-growing rodent molars.</title>
        <authorList>
            <person name="Calamari Z.T."/>
            <person name="Song A."/>
            <person name="Cohen E."/>
            <person name="Akter M."/>
            <person name="Roy R.D."/>
            <person name="Hallikas O."/>
            <person name="Christensen M.M."/>
            <person name="Li P."/>
            <person name="Marangoni P."/>
            <person name="Jernvall J."/>
            <person name="Klein O.D."/>
        </authorList>
    </citation>
    <scope>NUCLEOTIDE SEQUENCE [LARGE SCALE GENOMIC DNA]</scope>
    <source>
        <strain evidence="1">V071</strain>
    </source>
</reference>
<evidence type="ECO:0000313" key="2">
    <source>
        <dbReference type="Proteomes" id="UP001488838"/>
    </source>
</evidence>
<protein>
    <recommendedName>
        <fullName evidence="3">C2H2-type domain-containing protein</fullName>
    </recommendedName>
</protein>
<gene>
    <name evidence="1" type="ORF">U0070_010783</name>
</gene>
<accession>A0AAW0H1V6</accession>
<comment type="caution">
    <text evidence="1">The sequence shown here is derived from an EMBL/GenBank/DDBJ whole genome shotgun (WGS) entry which is preliminary data.</text>
</comment>
<dbReference type="AlphaFoldDB" id="A0AAW0H1V6"/>
<sequence>MVETYRNLATIGYHLEGHNIEEHCQNSRRHERHEKSQIERKSAYTQCVKTFARDSQIHSHEKNNTTLKRDEGNEFGMPLHITIIFKCIKEHALERNPMNVISVVNICTLHSLRTHKRIHTGEKPMNVISAKAFACHVVFENIKESILERNPMNVISVVKPLHTQSSQSHERTILERNPMNVIIV</sequence>
<dbReference type="Gene3D" id="3.30.160.60">
    <property type="entry name" value="Classic Zinc Finger"/>
    <property type="match status" value="1"/>
</dbReference>
<keyword evidence="2" id="KW-1185">Reference proteome</keyword>
<dbReference type="Proteomes" id="UP001488838">
    <property type="component" value="Unassembled WGS sequence"/>
</dbReference>